<evidence type="ECO:0000256" key="5">
    <source>
        <dbReference type="ARBA" id="ARBA00023014"/>
    </source>
</evidence>
<keyword evidence="7" id="KW-1185">Reference proteome</keyword>
<keyword evidence="3" id="KW-0560">Oxidoreductase</keyword>
<dbReference type="EMBL" id="PVTH01000007">
    <property type="protein sequence ID" value="PRY51478.1"/>
    <property type="molecule type" value="Genomic_DNA"/>
</dbReference>
<keyword evidence="4" id="KW-0408">Iron</keyword>
<evidence type="ECO:0000256" key="4">
    <source>
        <dbReference type="ARBA" id="ARBA00023004"/>
    </source>
</evidence>
<evidence type="ECO:0000256" key="3">
    <source>
        <dbReference type="ARBA" id="ARBA00023002"/>
    </source>
</evidence>
<dbReference type="PANTHER" id="PTHR43498:SF1">
    <property type="entry name" value="COB--COM HETERODISULFIDE REDUCTASE IRON-SULFUR SUBUNIT A"/>
    <property type="match status" value="1"/>
</dbReference>
<keyword evidence="2" id="KW-0479">Metal-binding</keyword>
<sequence length="611" mass="67883">MLVLSLTNVLKANDRSSDIRVDLLIVGGGASGTTAGIQAARMGVKTLIVEETEWLGGMLTSAGVSAIDGNHQMPAGLWAEFRQKLYNHYGGPEAVETGWVSNTLFEPHVGNRILKELATEKNLSIWYNTEWSSVSRNGQQWEVSVKKGKKLHKIRATQIIDATELGDVMAYLKVPSRLGMDSKAEMGEVFAPDNANDIIQDMTYVVVLKDYGAKANKTIRKPAGYDPSVFSCCCDVSDPASHNGPEDNCFQMMQYGRLPNNKYMINWPKCGNDIYLNIIEKSRADRKEALKEAKLHTLRFLYYLQTELGYKNLGIADDEFPTKDKFPMIPYHRESRRLKGIVTMTLGHVSNPYQFNQPLYRTGIAVGDYTIDHHHLKNPSAPAIDFVKIKVPSYNVPLGSLIPEQQDGLIVSEKSISVSNIVNGATRLQPVVLTIGQASGALAAIAIKNKVEPRSVNIREVQQALLQSKAYIMPFIDVKPEDQDFAAIQRIGATGILEGIGISYKWANQTWFYPKREISEYELVKGLQSYYPQLKMFQASGAVLTPEFFVEVLKAIKPEFSYETLATSWAQAGVKATLSPGLALDRRTAAVLIDKYLDPFSVTIDFNGNPK</sequence>
<name>A0A2T0U0V9_9SPHI</name>
<accession>A0A2T0U0V9</accession>
<keyword evidence="1" id="KW-0004">4Fe-4S</keyword>
<dbReference type="InterPro" id="IPR036188">
    <property type="entry name" value="FAD/NAD-bd_sf"/>
</dbReference>
<gene>
    <name evidence="6" type="ORF">B0I27_10763</name>
</gene>
<dbReference type="InterPro" id="IPR039650">
    <property type="entry name" value="HdrA-like"/>
</dbReference>
<keyword evidence="5" id="KW-0411">Iron-sulfur</keyword>
<dbReference type="AlphaFoldDB" id="A0A2T0U0V9"/>
<evidence type="ECO:0000313" key="7">
    <source>
        <dbReference type="Proteomes" id="UP000238034"/>
    </source>
</evidence>
<dbReference type="GO" id="GO:0016491">
    <property type="term" value="F:oxidoreductase activity"/>
    <property type="evidence" value="ECO:0007669"/>
    <property type="project" value="UniProtKB-KW"/>
</dbReference>
<comment type="caution">
    <text evidence="6">The sequence shown here is derived from an EMBL/GenBank/DDBJ whole genome shotgun (WGS) entry which is preliminary data.</text>
</comment>
<proteinExistence type="predicted"/>
<dbReference type="Proteomes" id="UP000238034">
    <property type="component" value="Unassembled WGS sequence"/>
</dbReference>
<dbReference type="Pfam" id="PF12831">
    <property type="entry name" value="FAD_oxidored"/>
    <property type="match status" value="1"/>
</dbReference>
<evidence type="ECO:0000313" key="6">
    <source>
        <dbReference type="EMBL" id="PRY51478.1"/>
    </source>
</evidence>
<dbReference type="GO" id="GO:0046872">
    <property type="term" value="F:metal ion binding"/>
    <property type="evidence" value="ECO:0007669"/>
    <property type="project" value="UniProtKB-KW"/>
</dbReference>
<protein>
    <submittedName>
        <fullName evidence="6">FAD dependent oxidoreductase</fullName>
    </submittedName>
</protein>
<dbReference type="SUPFAM" id="SSF51905">
    <property type="entry name" value="FAD/NAD(P)-binding domain"/>
    <property type="match status" value="1"/>
</dbReference>
<dbReference type="GO" id="GO:0051539">
    <property type="term" value="F:4 iron, 4 sulfur cluster binding"/>
    <property type="evidence" value="ECO:0007669"/>
    <property type="project" value="UniProtKB-KW"/>
</dbReference>
<evidence type="ECO:0000256" key="1">
    <source>
        <dbReference type="ARBA" id="ARBA00022485"/>
    </source>
</evidence>
<reference evidence="6 7" key="1">
    <citation type="submission" date="2018-03" db="EMBL/GenBank/DDBJ databases">
        <title>Genomic Encyclopedia of Type Strains, Phase III (KMG-III): the genomes of soil and plant-associated and newly described type strains.</title>
        <authorList>
            <person name="Whitman W."/>
        </authorList>
    </citation>
    <scope>NUCLEOTIDE SEQUENCE [LARGE SCALE GENOMIC DNA]</scope>
    <source>
        <strain evidence="6 7">CGMCC 1.9313</strain>
    </source>
</reference>
<evidence type="ECO:0000256" key="2">
    <source>
        <dbReference type="ARBA" id="ARBA00022723"/>
    </source>
</evidence>
<organism evidence="6 7">
    <name type="scientific">Arcticibacter pallidicorallinus</name>
    <dbReference type="NCBI Taxonomy" id="1259464"/>
    <lineage>
        <taxon>Bacteria</taxon>
        <taxon>Pseudomonadati</taxon>
        <taxon>Bacteroidota</taxon>
        <taxon>Sphingobacteriia</taxon>
        <taxon>Sphingobacteriales</taxon>
        <taxon>Sphingobacteriaceae</taxon>
        <taxon>Arcticibacter</taxon>
    </lineage>
</organism>
<dbReference type="PANTHER" id="PTHR43498">
    <property type="entry name" value="FERREDOXIN:COB-COM HETERODISULFIDE REDUCTASE SUBUNIT A"/>
    <property type="match status" value="1"/>
</dbReference>
<dbReference type="Gene3D" id="3.50.50.60">
    <property type="entry name" value="FAD/NAD(P)-binding domain"/>
    <property type="match status" value="1"/>
</dbReference>